<name>A0AC59ZNT9_RANTA</name>
<dbReference type="EMBL" id="OX596115">
    <property type="protein sequence ID" value="CAN0474236.1"/>
    <property type="molecule type" value="Genomic_DNA"/>
</dbReference>
<evidence type="ECO:0000313" key="1">
    <source>
        <dbReference type="EMBL" id="CAN0474236.1"/>
    </source>
</evidence>
<dbReference type="Proteomes" id="UP001162501">
    <property type="component" value="Chromosome 31"/>
</dbReference>
<evidence type="ECO:0000313" key="2">
    <source>
        <dbReference type="Proteomes" id="UP001162501"/>
    </source>
</evidence>
<proteinExistence type="predicted"/>
<protein>
    <submittedName>
        <fullName evidence="1">Uncharacterized protein</fullName>
    </submittedName>
</protein>
<organism evidence="1 2">
    <name type="scientific">Rangifer tarandus platyrhynchus</name>
    <name type="common">Svalbard reindeer</name>
    <dbReference type="NCBI Taxonomy" id="3082113"/>
    <lineage>
        <taxon>Eukaryota</taxon>
        <taxon>Metazoa</taxon>
        <taxon>Chordata</taxon>
        <taxon>Craniata</taxon>
        <taxon>Vertebrata</taxon>
        <taxon>Euteleostomi</taxon>
        <taxon>Mammalia</taxon>
        <taxon>Eutheria</taxon>
        <taxon>Laurasiatheria</taxon>
        <taxon>Artiodactyla</taxon>
        <taxon>Ruminantia</taxon>
        <taxon>Pecora</taxon>
        <taxon>Cervidae</taxon>
        <taxon>Odocoileinae</taxon>
        <taxon>Rangifer</taxon>
    </lineage>
</organism>
<feature type="non-terminal residue" evidence="1">
    <location>
        <position position="88"/>
    </location>
</feature>
<accession>A0AC59ZNT9</accession>
<gene>
    <name evidence="1" type="ORF">MRATA1EN22A_LOCUS20707</name>
</gene>
<reference evidence="1" key="2">
    <citation type="submission" date="2025-03" db="EMBL/GenBank/DDBJ databases">
        <authorList>
            <consortium name="ELIXIR-Norway"/>
            <consortium name="Elixir Norway"/>
        </authorList>
    </citation>
    <scope>NUCLEOTIDE SEQUENCE</scope>
</reference>
<sequence length="88" mass="9351">MPGLLGVWKPQTFREKLISVFGHKDSLQKANLTLLHPLHPDRSKPLLPADVGGTSASTVRAQGVSGPASEGSLGKLEAELSSQPKRAR</sequence>
<reference evidence="1" key="1">
    <citation type="submission" date="2023-05" db="EMBL/GenBank/DDBJ databases">
        <authorList>
            <consortium name="ELIXIR-Norway"/>
        </authorList>
    </citation>
    <scope>NUCLEOTIDE SEQUENCE</scope>
</reference>